<dbReference type="EMBL" id="BOMV01000057">
    <property type="protein sequence ID" value="GIE97640.1"/>
    <property type="molecule type" value="Genomic_DNA"/>
</dbReference>
<reference evidence="3" key="1">
    <citation type="submission" date="2021-01" db="EMBL/GenBank/DDBJ databases">
        <title>Whole genome shotgun sequence of Actinoplanes rishiriensis NBRC 108556.</title>
        <authorList>
            <person name="Komaki H."/>
            <person name="Tamura T."/>
        </authorList>
    </citation>
    <scope>NUCLEOTIDE SEQUENCE</scope>
    <source>
        <strain evidence="3">NBRC 108556</strain>
    </source>
</reference>
<dbReference type="Proteomes" id="UP000636960">
    <property type="component" value="Unassembled WGS sequence"/>
</dbReference>
<dbReference type="GO" id="GO:0070967">
    <property type="term" value="F:coenzyme F420 binding"/>
    <property type="evidence" value="ECO:0007669"/>
    <property type="project" value="TreeGrafter"/>
</dbReference>
<dbReference type="SUPFAM" id="SSF50475">
    <property type="entry name" value="FMN-binding split barrel"/>
    <property type="match status" value="1"/>
</dbReference>
<evidence type="ECO:0000256" key="2">
    <source>
        <dbReference type="ARBA" id="ARBA00049106"/>
    </source>
</evidence>
<protein>
    <recommendedName>
        <fullName evidence="5">Nitroreductase</fullName>
    </recommendedName>
</protein>
<dbReference type="PANTHER" id="PTHR39428:SF1">
    <property type="entry name" value="F420H(2)-DEPENDENT QUINONE REDUCTASE RV1261C"/>
    <property type="match status" value="1"/>
</dbReference>
<keyword evidence="4" id="KW-1185">Reference proteome</keyword>
<accession>A0A919MYZ0</accession>
<evidence type="ECO:0000313" key="3">
    <source>
        <dbReference type="EMBL" id="GIE97640.1"/>
    </source>
</evidence>
<evidence type="ECO:0000313" key="4">
    <source>
        <dbReference type="Proteomes" id="UP000636960"/>
    </source>
</evidence>
<dbReference type="InterPro" id="IPR004378">
    <property type="entry name" value="F420H2_quin_Rdtase"/>
</dbReference>
<evidence type="ECO:0008006" key="5">
    <source>
        <dbReference type="Google" id="ProtNLM"/>
    </source>
</evidence>
<comment type="similarity">
    <text evidence="1">Belongs to the F420H(2)-dependent quinone reductase family.</text>
</comment>
<sequence>MGGAELLARAQPRRDLLTMWQRMWRAVGSWPGFTPVARSLVGLDRQLGRLTRGRVVALGMAPSLMLITIGRRSGQPRSQPLLYLADGDDLVVIASNWGGEHHPAWSYNLRAEPRARVTLGGREIAVTAREVEGADRERLWRLIVEQWPGYRVYESRASHRQLRIYRLTPDS</sequence>
<dbReference type="GO" id="GO:0005886">
    <property type="term" value="C:plasma membrane"/>
    <property type="evidence" value="ECO:0007669"/>
    <property type="project" value="TreeGrafter"/>
</dbReference>
<name>A0A919MYZ0_9ACTN</name>
<evidence type="ECO:0000256" key="1">
    <source>
        <dbReference type="ARBA" id="ARBA00008710"/>
    </source>
</evidence>
<gene>
    <name evidence="3" type="ORF">Ari01nite_51050</name>
</gene>
<dbReference type="Pfam" id="PF04075">
    <property type="entry name" value="F420H2_quin_red"/>
    <property type="match status" value="1"/>
</dbReference>
<proteinExistence type="inferred from homology"/>
<comment type="caution">
    <text evidence="3">The sequence shown here is derived from an EMBL/GenBank/DDBJ whole genome shotgun (WGS) entry which is preliminary data.</text>
</comment>
<dbReference type="NCBIfam" id="TIGR00026">
    <property type="entry name" value="hi_GC_TIGR00026"/>
    <property type="match status" value="1"/>
</dbReference>
<dbReference type="Gene3D" id="2.30.110.10">
    <property type="entry name" value="Electron Transport, Fmn-binding Protein, Chain A"/>
    <property type="match status" value="1"/>
</dbReference>
<comment type="catalytic activity">
    <reaction evidence="2">
        <text>oxidized coenzyme F420-(gamma-L-Glu)(n) + a quinol + H(+) = reduced coenzyme F420-(gamma-L-Glu)(n) + a quinone</text>
        <dbReference type="Rhea" id="RHEA:39663"/>
        <dbReference type="Rhea" id="RHEA-COMP:12939"/>
        <dbReference type="Rhea" id="RHEA-COMP:14378"/>
        <dbReference type="ChEBI" id="CHEBI:15378"/>
        <dbReference type="ChEBI" id="CHEBI:24646"/>
        <dbReference type="ChEBI" id="CHEBI:132124"/>
        <dbReference type="ChEBI" id="CHEBI:133980"/>
        <dbReference type="ChEBI" id="CHEBI:139511"/>
    </reaction>
</comment>
<organism evidence="3 4">
    <name type="scientific">Paractinoplanes rishiriensis</name>
    <dbReference type="NCBI Taxonomy" id="1050105"/>
    <lineage>
        <taxon>Bacteria</taxon>
        <taxon>Bacillati</taxon>
        <taxon>Actinomycetota</taxon>
        <taxon>Actinomycetes</taxon>
        <taxon>Micromonosporales</taxon>
        <taxon>Micromonosporaceae</taxon>
        <taxon>Paractinoplanes</taxon>
    </lineage>
</organism>
<dbReference type="AlphaFoldDB" id="A0A919MYZ0"/>
<dbReference type="PANTHER" id="PTHR39428">
    <property type="entry name" value="F420H(2)-DEPENDENT QUINONE REDUCTASE RV1261C"/>
    <property type="match status" value="1"/>
</dbReference>
<dbReference type="InterPro" id="IPR012349">
    <property type="entry name" value="Split_barrel_FMN-bd"/>
</dbReference>
<dbReference type="GO" id="GO:0016491">
    <property type="term" value="F:oxidoreductase activity"/>
    <property type="evidence" value="ECO:0007669"/>
    <property type="project" value="InterPro"/>
</dbReference>